<organism evidence="1 2">
    <name type="scientific">Amniculicola lignicola CBS 123094</name>
    <dbReference type="NCBI Taxonomy" id="1392246"/>
    <lineage>
        <taxon>Eukaryota</taxon>
        <taxon>Fungi</taxon>
        <taxon>Dikarya</taxon>
        <taxon>Ascomycota</taxon>
        <taxon>Pezizomycotina</taxon>
        <taxon>Dothideomycetes</taxon>
        <taxon>Pleosporomycetidae</taxon>
        <taxon>Pleosporales</taxon>
        <taxon>Amniculicolaceae</taxon>
        <taxon>Amniculicola</taxon>
    </lineage>
</organism>
<dbReference type="Proteomes" id="UP000799779">
    <property type="component" value="Unassembled WGS sequence"/>
</dbReference>
<sequence length="64" mass="7217">TRSVVLGKAKVMSYEDLEEARNKRAIKENAKATIGKGKHRRKRKCVDVEPELGPDLETGLLVRK</sequence>
<feature type="non-terminal residue" evidence="1">
    <location>
        <position position="1"/>
    </location>
</feature>
<dbReference type="EMBL" id="ML977817">
    <property type="protein sequence ID" value="KAF1992737.1"/>
    <property type="molecule type" value="Genomic_DNA"/>
</dbReference>
<proteinExistence type="predicted"/>
<gene>
    <name evidence="1" type="ORF">P154DRAFT_452124</name>
</gene>
<protein>
    <submittedName>
        <fullName evidence="1">Uncharacterized protein</fullName>
    </submittedName>
</protein>
<dbReference type="OrthoDB" id="4357141at2759"/>
<keyword evidence="2" id="KW-1185">Reference proteome</keyword>
<name>A0A6A5VV43_9PLEO</name>
<reference evidence="1" key="1">
    <citation type="journal article" date="2020" name="Stud. Mycol.">
        <title>101 Dothideomycetes genomes: a test case for predicting lifestyles and emergence of pathogens.</title>
        <authorList>
            <person name="Haridas S."/>
            <person name="Albert R."/>
            <person name="Binder M."/>
            <person name="Bloem J."/>
            <person name="Labutti K."/>
            <person name="Salamov A."/>
            <person name="Andreopoulos B."/>
            <person name="Baker S."/>
            <person name="Barry K."/>
            <person name="Bills G."/>
            <person name="Bluhm B."/>
            <person name="Cannon C."/>
            <person name="Castanera R."/>
            <person name="Culley D."/>
            <person name="Daum C."/>
            <person name="Ezra D."/>
            <person name="Gonzalez J."/>
            <person name="Henrissat B."/>
            <person name="Kuo A."/>
            <person name="Liang C."/>
            <person name="Lipzen A."/>
            <person name="Lutzoni F."/>
            <person name="Magnuson J."/>
            <person name="Mondo S."/>
            <person name="Nolan M."/>
            <person name="Ohm R."/>
            <person name="Pangilinan J."/>
            <person name="Park H.-J."/>
            <person name="Ramirez L."/>
            <person name="Alfaro M."/>
            <person name="Sun H."/>
            <person name="Tritt A."/>
            <person name="Yoshinaga Y."/>
            <person name="Zwiers L.-H."/>
            <person name="Turgeon B."/>
            <person name="Goodwin S."/>
            <person name="Spatafora J."/>
            <person name="Crous P."/>
            <person name="Grigoriev I."/>
        </authorList>
    </citation>
    <scope>NUCLEOTIDE SEQUENCE</scope>
    <source>
        <strain evidence="1">CBS 123094</strain>
    </source>
</reference>
<evidence type="ECO:0000313" key="2">
    <source>
        <dbReference type="Proteomes" id="UP000799779"/>
    </source>
</evidence>
<dbReference type="AlphaFoldDB" id="A0A6A5VV43"/>
<accession>A0A6A5VV43</accession>
<evidence type="ECO:0000313" key="1">
    <source>
        <dbReference type="EMBL" id="KAF1992737.1"/>
    </source>
</evidence>